<evidence type="ECO:0000313" key="3">
    <source>
        <dbReference type="Proteomes" id="UP001341840"/>
    </source>
</evidence>
<gene>
    <name evidence="2" type="ORF">PIB30_033014</name>
</gene>
<protein>
    <submittedName>
        <fullName evidence="2">Uncharacterized protein</fullName>
    </submittedName>
</protein>
<evidence type="ECO:0000313" key="2">
    <source>
        <dbReference type="EMBL" id="MED6170644.1"/>
    </source>
</evidence>
<name>A0ABU6VB47_9FABA</name>
<evidence type="ECO:0000256" key="1">
    <source>
        <dbReference type="SAM" id="MobiDB-lite"/>
    </source>
</evidence>
<keyword evidence="3" id="KW-1185">Reference proteome</keyword>
<sequence length="129" mass="13791">MFLLEDEDESDKRRDYYGFSARSVGDDGVAAINGAEDGAVATENVVDAKAEPFLHFSEEDEATDLNCGGDADDVDDGTESSVEVGASTKEAENSVSGSAGNGAVVRVTDGGLLKRGLRRFVFQEMESWW</sequence>
<proteinExistence type="predicted"/>
<dbReference type="EMBL" id="JASCZI010151182">
    <property type="protein sequence ID" value="MED6170644.1"/>
    <property type="molecule type" value="Genomic_DNA"/>
</dbReference>
<reference evidence="2 3" key="1">
    <citation type="journal article" date="2023" name="Plants (Basel)">
        <title>Bridging the Gap: Combining Genomics and Transcriptomics Approaches to Understand Stylosanthes scabra, an Orphan Legume from the Brazilian Caatinga.</title>
        <authorList>
            <person name="Ferreira-Neto J.R.C."/>
            <person name="da Silva M.D."/>
            <person name="Binneck E."/>
            <person name="de Melo N.F."/>
            <person name="da Silva R.H."/>
            <person name="de Melo A.L.T.M."/>
            <person name="Pandolfi V."/>
            <person name="Bustamante F.O."/>
            <person name="Brasileiro-Vidal A.C."/>
            <person name="Benko-Iseppon A.M."/>
        </authorList>
    </citation>
    <scope>NUCLEOTIDE SEQUENCE [LARGE SCALE GENOMIC DNA]</scope>
    <source>
        <tissue evidence="2">Leaves</tissue>
    </source>
</reference>
<accession>A0ABU6VB47</accession>
<feature type="region of interest" description="Disordered" evidence="1">
    <location>
        <begin position="59"/>
        <end position="101"/>
    </location>
</feature>
<dbReference type="Proteomes" id="UP001341840">
    <property type="component" value="Unassembled WGS sequence"/>
</dbReference>
<comment type="caution">
    <text evidence="2">The sequence shown here is derived from an EMBL/GenBank/DDBJ whole genome shotgun (WGS) entry which is preliminary data.</text>
</comment>
<organism evidence="2 3">
    <name type="scientific">Stylosanthes scabra</name>
    <dbReference type="NCBI Taxonomy" id="79078"/>
    <lineage>
        <taxon>Eukaryota</taxon>
        <taxon>Viridiplantae</taxon>
        <taxon>Streptophyta</taxon>
        <taxon>Embryophyta</taxon>
        <taxon>Tracheophyta</taxon>
        <taxon>Spermatophyta</taxon>
        <taxon>Magnoliopsida</taxon>
        <taxon>eudicotyledons</taxon>
        <taxon>Gunneridae</taxon>
        <taxon>Pentapetalae</taxon>
        <taxon>rosids</taxon>
        <taxon>fabids</taxon>
        <taxon>Fabales</taxon>
        <taxon>Fabaceae</taxon>
        <taxon>Papilionoideae</taxon>
        <taxon>50 kb inversion clade</taxon>
        <taxon>dalbergioids sensu lato</taxon>
        <taxon>Dalbergieae</taxon>
        <taxon>Pterocarpus clade</taxon>
        <taxon>Stylosanthes</taxon>
    </lineage>
</organism>